<gene>
    <name evidence="2" type="ORF">J1792_32685</name>
</gene>
<sequence>MALDEINRALPPGQAVVVSSRVDEYRQAQCPAAGVPVKLAGAAGIELQPLAAVETAAYLSRDAGGEHTVSAARWEHVLASLGSNTPVGQALRTPPDGVPRPNRLQSASW</sequence>
<comment type="caution">
    <text evidence="2">The sequence shown here is derived from an EMBL/GenBank/DDBJ whole genome shotgun (WGS) entry which is preliminary data.</text>
</comment>
<dbReference type="Proteomes" id="UP000664781">
    <property type="component" value="Unassembled WGS sequence"/>
</dbReference>
<feature type="region of interest" description="Disordered" evidence="1">
    <location>
        <begin position="84"/>
        <end position="109"/>
    </location>
</feature>
<dbReference type="AlphaFoldDB" id="A0A939JUZ7"/>
<name>A0A939JUZ7_9ACTN</name>
<proteinExistence type="predicted"/>
<dbReference type="RefSeq" id="WP_207248894.1">
    <property type="nucleotide sequence ID" value="NZ_JAFMOF010000007.1"/>
</dbReference>
<dbReference type="EMBL" id="JAFMOF010000007">
    <property type="protein sequence ID" value="MBO0657299.1"/>
    <property type="molecule type" value="Genomic_DNA"/>
</dbReference>
<reference evidence="2" key="1">
    <citation type="submission" date="2021-03" db="EMBL/GenBank/DDBJ databases">
        <title>Streptomyces strains.</title>
        <authorList>
            <person name="Lund M.B."/>
            <person name="Toerring T."/>
        </authorList>
    </citation>
    <scope>NUCLEOTIDE SEQUENCE</scope>
    <source>
        <strain evidence="2">JCM 4242</strain>
    </source>
</reference>
<protein>
    <submittedName>
        <fullName evidence="2">Uncharacterized protein</fullName>
    </submittedName>
</protein>
<evidence type="ECO:0000256" key="1">
    <source>
        <dbReference type="SAM" id="MobiDB-lite"/>
    </source>
</evidence>
<accession>A0A939JUZ7</accession>
<evidence type="ECO:0000313" key="2">
    <source>
        <dbReference type="EMBL" id="MBO0657299.1"/>
    </source>
</evidence>
<evidence type="ECO:0000313" key="3">
    <source>
        <dbReference type="Proteomes" id="UP000664781"/>
    </source>
</evidence>
<keyword evidence="3" id="KW-1185">Reference proteome</keyword>
<organism evidence="2 3">
    <name type="scientific">Streptomyces triculaminicus</name>
    <dbReference type="NCBI Taxonomy" id="2816232"/>
    <lineage>
        <taxon>Bacteria</taxon>
        <taxon>Bacillati</taxon>
        <taxon>Actinomycetota</taxon>
        <taxon>Actinomycetes</taxon>
        <taxon>Kitasatosporales</taxon>
        <taxon>Streptomycetaceae</taxon>
        <taxon>Streptomyces</taxon>
    </lineage>
</organism>